<dbReference type="GO" id="GO:0005682">
    <property type="term" value="C:U5 snRNP"/>
    <property type="evidence" value="ECO:0007669"/>
    <property type="project" value="TreeGrafter"/>
</dbReference>
<evidence type="ECO:0000256" key="6">
    <source>
        <dbReference type="ARBA" id="ARBA00023187"/>
    </source>
</evidence>
<protein>
    <recommendedName>
        <fullName evidence="3">Pre-mRNA-splicing factor 18</fullName>
    </recommendedName>
</protein>
<comment type="subcellular location">
    <subcellularLocation>
        <location evidence="1">Nucleus</location>
    </subcellularLocation>
</comment>
<dbReference type="GeneID" id="8849957"/>
<dbReference type="Pfam" id="PF02840">
    <property type="entry name" value="Prp18"/>
    <property type="match status" value="1"/>
</dbReference>
<accession>D2V2Q2</accession>
<dbReference type="GO" id="GO:0000350">
    <property type="term" value="P:generation of catalytic spliceosome for second transesterification step"/>
    <property type="evidence" value="ECO:0007669"/>
    <property type="project" value="TreeGrafter"/>
</dbReference>
<evidence type="ECO:0000256" key="2">
    <source>
        <dbReference type="ARBA" id="ARBA00008137"/>
    </source>
</evidence>
<keyword evidence="7" id="KW-0539">Nucleus</keyword>
<dbReference type="OrthoDB" id="10261918at2759"/>
<name>D2V2Q2_NAEGR</name>
<dbReference type="EMBL" id="GG738849">
    <property type="protein sequence ID" value="EFC48935.1"/>
    <property type="molecule type" value="Genomic_DNA"/>
</dbReference>
<dbReference type="GO" id="GO:0071021">
    <property type="term" value="C:U2-type post-spliceosomal complex"/>
    <property type="evidence" value="ECO:0007669"/>
    <property type="project" value="TreeGrafter"/>
</dbReference>
<sequence length="143" mass="16690">MKEWRYKLDDLPEHVKKSAKGKHDATIYKQTKSYIKPLFKLLKKRQLADEIVQSLEPICSFMAEKEYVKANDVYMELAIGNQPWPIGVTMVGIHARTARERIGSDKIKHILNDEDQRRYVQSVKRLMTLAQQLYPSVPSKMVE</sequence>
<dbReference type="AlphaFoldDB" id="D2V2Q2"/>
<keyword evidence="5" id="KW-0747">Spliceosome</keyword>
<keyword evidence="10" id="KW-1185">Reference proteome</keyword>
<comment type="similarity">
    <text evidence="2">Belongs to the PRP18 family.</text>
</comment>
<feature type="domain" description="Prp18" evidence="8">
    <location>
        <begin position="1"/>
        <end position="135"/>
    </location>
</feature>
<dbReference type="PANTHER" id="PTHR13007">
    <property type="entry name" value="PRE-MRNA SPLICING FACTOR-RELATED"/>
    <property type="match status" value="1"/>
</dbReference>
<dbReference type="eggNOG" id="KOG2808">
    <property type="taxonomic scope" value="Eukaryota"/>
</dbReference>
<dbReference type="GO" id="GO:0046540">
    <property type="term" value="C:U4/U6 x U5 tri-snRNP complex"/>
    <property type="evidence" value="ECO:0007669"/>
    <property type="project" value="TreeGrafter"/>
</dbReference>
<gene>
    <name evidence="9" type="ORF">NAEGRDRAFT_35288</name>
</gene>
<dbReference type="SUPFAM" id="SSF47938">
    <property type="entry name" value="Functional domain of the splicing factor Prp18"/>
    <property type="match status" value="1"/>
</dbReference>
<dbReference type="InterPro" id="IPR004098">
    <property type="entry name" value="Prp18"/>
</dbReference>
<keyword evidence="6" id="KW-0508">mRNA splicing</keyword>
<dbReference type="Gene3D" id="1.20.940.10">
    <property type="entry name" value="Functional domain of the splicing factor Prp18"/>
    <property type="match status" value="1"/>
</dbReference>
<dbReference type="InterPro" id="IPR039979">
    <property type="entry name" value="PRPF18"/>
</dbReference>
<dbReference type="VEuPathDB" id="AmoebaDB:NAEGRDRAFT_35288"/>
<evidence type="ECO:0000259" key="8">
    <source>
        <dbReference type="Pfam" id="PF02840"/>
    </source>
</evidence>
<evidence type="ECO:0000256" key="1">
    <source>
        <dbReference type="ARBA" id="ARBA00004123"/>
    </source>
</evidence>
<evidence type="ECO:0000256" key="5">
    <source>
        <dbReference type="ARBA" id="ARBA00022728"/>
    </source>
</evidence>
<dbReference type="PANTHER" id="PTHR13007:SF19">
    <property type="entry name" value="PRE-MRNA-SPLICING FACTOR 18"/>
    <property type="match status" value="1"/>
</dbReference>
<organism evidence="10">
    <name type="scientific">Naegleria gruberi</name>
    <name type="common">Amoeba</name>
    <dbReference type="NCBI Taxonomy" id="5762"/>
    <lineage>
        <taxon>Eukaryota</taxon>
        <taxon>Discoba</taxon>
        <taxon>Heterolobosea</taxon>
        <taxon>Tetramitia</taxon>
        <taxon>Eutetramitia</taxon>
        <taxon>Vahlkampfiidae</taxon>
        <taxon>Naegleria</taxon>
    </lineage>
</organism>
<evidence type="ECO:0000256" key="7">
    <source>
        <dbReference type="ARBA" id="ARBA00023242"/>
    </source>
</evidence>
<keyword evidence="4" id="KW-0507">mRNA processing</keyword>
<dbReference type="OMA" id="ANEAYMM"/>
<evidence type="ECO:0000256" key="4">
    <source>
        <dbReference type="ARBA" id="ARBA00022664"/>
    </source>
</evidence>
<evidence type="ECO:0000313" key="9">
    <source>
        <dbReference type="EMBL" id="EFC48935.1"/>
    </source>
</evidence>
<evidence type="ECO:0000256" key="3">
    <source>
        <dbReference type="ARBA" id="ARBA00018242"/>
    </source>
</evidence>
<dbReference type="RefSeq" id="XP_002681679.1">
    <property type="nucleotide sequence ID" value="XM_002681633.1"/>
</dbReference>
<dbReference type="Proteomes" id="UP000006671">
    <property type="component" value="Unassembled WGS sequence"/>
</dbReference>
<evidence type="ECO:0000313" key="10">
    <source>
        <dbReference type="Proteomes" id="UP000006671"/>
    </source>
</evidence>
<dbReference type="KEGG" id="ngr:NAEGRDRAFT_35288"/>
<reference evidence="9 10" key="1">
    <citation type="journal article" date="2010" name="Cell">
        <title>The genome of Naegleria gruberi illuminates early eukaryotic versatility.</title>
        <authorList>
            <person name="Fritz-Laylin L.K."/>
            <person name="Prochnik S.E."/>
            <person name="Ginger M.L."/>
            <person name="Dacks J.B."/>
            <person name="Carpenter M.L."/>
            <person name="Field M.C."/>
            <person name="Kuo A."/>
            <person name="Paredez A."/>
            <person name="Chapman J."/>
            <person name="Pham J."/>
            <person name="Shu S."/>
            <person name="Neupane R."/>
            <person name="Cipriano M."/>
            <person name="Mancuso J."/>
            <person name="Tu H."/>
            <person name="Salamov A."/>
            <person name="Lindquist E."/>
            <person name="Shapiro H."/>
            <person name="Lucas S."/>
            <person name="Grigoriev I.V."/>
            <person name="Cande W.Z."/>
            <person name="Fulton C."/>
            <person name="Rokhsar D.S."/>
            <person name="Dawson S.C."/>
        </authorList>
    </citation>
    <scope>NUCLEOTIDE SEQUENCE [LARGE SCALE GENOMIC DNA]</scope>
    <source>
        <strain evidence="9 10">NEG-M</strain>
    </source>
</reference>
<proteinExistence type="inferred from homology"/>
<dbReference type="InParanoid" id="D2V2Q2"/>
<dbReference type="STRING" id="5762.D2V2Q2"/>